<protein>
    <submittedName>
        <fullName evidence="4">Uncharacterized protein</fullName>
    </submittedName>
</protein>
<dbReference type="Gene3D" id="3.40.50.720">
    <property type="entry name" value="NAD(P)-binding Rossmann-like Domain"/>
    <property type="match status" value="1"/>
</dbReference>
<dbReference type="AlphaFoldDB" id="A0A7S2SWM7"/>
<name>A0A7S2SWM7_9STRA</name>
<dbReference type="InterPro" id="IPR002347">
    <property type="entry name" value="SDR_fam"/>
</dbReference>
<evidence type="ECO:0000256" key="2">
    <source>
        <dbReference type="ARBA" id="ARBA00023002"/>
    </source>
</evidence>
<evidence type="ECO:0000256" key="1">
    <source>
        <dbReference type="ARBA" id="ARBA00006484"/>
    </source>
</evidence>
<proteinExistence type="inferred from homology"/>
<dbReference type="PANTHER" id="PTHR43391">
    <property type="entry name" value="RETINOL DEHYDROGENASE-RELATED"/>
    <property type="match status" value="1"/>
</dbReference>
<accession>A0A7S2SWM7</accession>
<dbReference type="Pfam" id="PF00106">
    <property type="entry name" value="adh_short"/>
    <property type="match status" value="1"/>
</dbReference>
<dbReference type="CDD" id="cd05374">
    <property type="entry name" value="17beta-HSD-like_SDR_c"/>
    <property type="match status" value="1"/>
</dbReference>
<keyword evidence="2" id="KW-0560">Oxidoreductase</keyword>
<organism evidence="4">
    <name type="scientific">Rhizochromulina marina</name>
    <dbReference type="NCBI Taxonomy" id="1034831"/>
    <lineage>
        <taxon>Eukaryota</taxon>
        <taxon>Sar</taxon>
        <taxon>Stramenopiles</taxon>
        <taxon>Ochrophyta</taxon>
        <taxon>Dictyochophyceae</taxon>
        <taxon>Rhizochromulinales</taxon>
        <taxon>Rhizochromulina</taxon>
    </lineage>
</organism>
<dbReference type="InterPro" id="IPR020904">
    <property type="entry name" value="Sc_DH/Rdtase_CS"/>
</dbReference>
<dbReference type="PROSITE" id="PS00061">
    <property type="entry name" value="ADH_SHORT"/>
    <property type="match status" value="1"/>
</dbReference>
<dbReference type="PANTHER" id="PTHR43391:SF86">
    <property type="entry name" value="SHORT-CHAIN DEHYDROGENASE_REDUCTASE FAMILY PROTEIN"/>
    <property type="match status" value="1"/>
</dbReference>
<dbReference type="GO" id="GO:0005829">
    <property type="term" value="C:cytosol"/>
    <property type="evidence" value="ECO:0007669"/>
    <property type="project" value="TreeGrafter"/>
</dbReference>
<dbReference type="GO" id="GO:0016491">
    <property type="term" value="F:oxidoreductase activity"/>
    <property type="evidence" value="ECO:0007669"/>
    <property type="project" value="UniProtKB-KW"/>
</dbReference>
<dbReference type="InterPro" id="IPR036291">
    <property type="entry name" value="NAD(P)-bd_dom_sf"/>
</dbReference>
<sequence>MASPASRPVALVTGTNSGVGLALTVQLAATHDVYAGMRKLTPSKRSALDEAAVGAGVSDNITVMDLDVDSDESVAAAVQAMLEETGGRVDVLVNNAGYACFGSVEMLSMETMQAQFNTNLFGPIRCQRAVLPAMRAQKRGKIVNISSVGGVWGQPFNDVYCGSKFALEGMSEAQGAVFRTFGVHVTCVQPGLITTAFGGNAKLPDFAKVPSEYQGPIQSTMAAYRSGGEDGGLSRGQTAEQVAEVIMEKVIHVEHPPAKVQTNPVIQSVFEMQLADVSGEAGVAAAAKRFLAPPPAAEAPGASGK</sequence>
<dbReference type="SUPFAM" id="SSF51735">
    <property type="entry name" value="NAD(P)-binding Rossmann-fold domains"/>
    <property type="match status" value="1"/>
</dbReference>
<dbReference type="PRINTS" id="PR00080">
    <property type="entry name" value="SDRFAMILY"/>
</dbReference>
<evidence type="ECO:0000256" key="3">
    <source>
        <dbReference type="RuleBase" id="RU000363"/>
    </source>
</evidence>
<reference evidence="4" key="1">
    <citation type="submission" date="2021-01" db="EMBL/GenBank/DDBJ databases">
        <authorList>
            <person name="Corre E."/>
            <person name="Pelletier E."/>
            <person name="Niang G."/>
            <person name="Scheremetjew M."/>
            <person name="Finn R."/>
            <person name="Kale V."/>
            <person name="Holt S."/>
            <person name="Cochrane G."/>
            <person name="Meng A."/>
            <person name="Brown T."/>
            <person name="Cohen L."/>
        </authorList>
    </citation>
    <scope>NUCLEOTIDE SEQUENCE</scope>
    <source>
        <strain evidence="4">CCMP1243</strain>
    </source>
</reference>
<dbReference type="PRINTS" id="PR00081">
    <property type="entry name" value="GDHRDH"/>
</dbReference>
<gene>
    <name evidence="4" type="ORF">RMAR1173_LOCUS21821</name>
</gene>
<comment type="similarity">
    <text evidence="1 3">Belongs to the short-chain dehydrogenases/reductases (SDR) family.</text>
</comment>
<dbReference type="EMBL" id="HBHJ01032926">
    <property type="protein sequence ID" value="CAD9710827.1"/>
    <property type="molecule type" value="Transcribed_RNA"/>
</dbReference>
<evidence type="ECO:0000313" key="4">
    <source>
        <dbReference type="EMBL" id="CAD9710827.1"/>
    </source>
</evidence>